<reference evidence="3 4" key="1">
    <citation type="submission" date="2019-09" db="EMBL/GenBank/DDBJ databases">
        <title>Genomes of family Cryomorphaceae.</title>
        <authorList>
            <person name="Bowman J.P."/>
        </authorList>
    </citation>
    <scope>NUCLEOTIDE SEQUENCE [LARGE SCALE GENOMIC DNA]</scope>
    <source>
        <strain evidence="3 4">LMG 25704</strain>
    </source>
</reference>
<accession>A0A6N6RJA7</accession>
<keyword evidence="1" id="KW-0472">Membrane</keyword>
<sequence>MKRKVMMGLFTCLSFVVIAQPDNPATPAPLDEFEIVLLLLGSVVGTWALLRRIRTKQLIST</sequence>
<dbReference type="Proteomes" id="UP000468650">
    <property type="component" value="Unassembled WGS sequence"/>
</dbReference>
<evidence type="ECO:0000313" key="3">
    <source>
        <dbReference type="EMBL" id="KAB2813651.1"/>
    </source>
</evidence>
<feature type="transmembrane region" description="Helical" evidence="1">
    <location>
        <begin position="35"/>
        <end position="53"/>
    </location>
</feature>
<comment type="caution">
    <text evidence="3">The sequence shown here is derived from an EMBL/GenBank/DDBJ whole genome shotgun (WGS) entry which is preliminary data.</text>
</comment>
<evidence type="ECO:0008006" key="5">
    <source>
        <dbReference type="Google" id="ProtNLM"/>
    </source>
</evidence>
<name>A0A6N6RJA7_9FLAO</name>
<keyword evidence="4" id="KW-1185">Reference proteome</keyword>
<keyword evidence="1" id="KW-1133">Transmembrane helix</keyword>
<evidence type="ECO:0000256" key="1">
    <source>
        <dbReference type="SAM" id="Phobius"/>
    </source>
</evidence>
<evidence type="ECO:0000313" key="4">
    <source>
        <dbReference type="Proteomes" id="UP000468650"/>
    </source>
</evidence>
<gene>
    <name evidence="3" type="ORF">F8C67_05680</name>
</gene>
<dbReference type="EMBL" id="WBVO01000003">
    <property type="protein sequence ID" value="KAB2813651.1"/>
    <property type="molecule type" value="Genomic_DNA"/>
</dbReference>
<organism evidence="3 4">
    <name type="scientific">Phaeocystidibacter luteus</name>
    <dbReference type="NCBI Taxonomy" id="911197"/>
    <lineage>
        <taxon>Bacteria</taxon>
        <taxon>Pseudomonadati</taxon>
        <taxon>Bacteroidota</taxon>
        <taxon>Flavobacteriia</taxon>
        <taxon>Flavobacteriales</taxon>
        <taxon>Phaeocystidibacteraceae</taxon>
        <taxon>Phaeocystidibacter</taxon>
    </lineage>
</organism>
<evidence type="ECO:0000256" key="2">
    <source>
        <dbReference type="SAM" id="SignalP"/>
    </source>
</evidence>
<feature type="chain" id="PRO_5026955933" description="PEP-CTERM sorting domain-containing protein" evidence="2">
    <location>
        <begin position="20"/>
        <end position="61"/>
    </location>
</feature>
<protein>
    <recommendedName>
        <fullName evidence="5">PEP-CTERM sorting domain-containing protein</fullName>
    </recommendedName>
</protein>
<dbReference type="AlphaFoldDB" id="A0A6N6RJA7"/>
<dbReference type="RefSeq" id="WP_151666853.1">
    <property type="nucleotide sequence ID" value="NZ_WBVO01000003.1"/>
</dbReference>
<keyword evidence="2" id="KW-0732">Signal</keyword>
<feature type="signal peptide" evidence="2">
    <location>
        <begin position="1"/>
        <end position="19"/>
    </location>
</feature>
<proteinExistence type="predicted"/>
<keyword evidence="1" id="KW-0812">Transmembrane</keyword>